<name>A0A537M1P4_9BACT</name>
<dbReference type="PANTHER" id="PTHR43084:SF1">
    <property type="entry name" value="PERSULFIDE DIOXYGENASE ETHE1, MITOCHONDRIAL"/>
    <property type="match status" value="1"/>
</dbReference>
<evidence type="ECO:0000256" key="1">
    <source>
        <dbReference type="ARBA" id="ARBA00022723"/>
    </source>
</evidence>
<dbReference type="GO" id="GO:0016787">
    <property type="term" value="F:hydrolase activity"/>
    <property type="evidence" value="ECO:0007669"/>
    <property type="project" value="UniProtKB-KW"/>
</dbReference>
<keyword evidence="1" id="KW-0479">Metal-binding</keyword>
<gene>
    <name evidence="3" type="ORF">E6H02_03630</name>
</gene>
<sequence>MYFRQVLHPEKACASYMIGCPTRGVCVVIDPQGDPQVYVSQVEQNGMALRSIIDTHTHADHVSCARDLAALTGAPLYVGPGASVRFPHRTLPDGHILEVGNRRIRVLQTPGHTPEHLCLLVDEWFVLTGDTLFVGDVGRVDLALEIPPAEAIRTSALELHQSLQRLLALPDWIEVYPGHYAGSVCGRGMDGKPISTIGRERRANPALQLSLDAFVAFQTQNLPPLPADFATIKRRNLGG</sequence>
<dbReference type="PANTHER" id="PTHR43084">
    <property type="entry name" value="PERSULFIDE DIOXYGENASE ETHE1"/>
    <property type="match status" value="1"/>
</dbReference>
<evidence type="ECO:0000313" key="3">
    <source>
        <dbReference type="EMBL" id="TMJ14204.1"/>
    </source>
</evidence>
<dbReference type="EMBL" id="VBAM01000121">
    <property type="protein sequence ID" value="TMJ14204.1"/>
    <property type="molecule type" value="Genomic_DNA"/>
</dbReference>
<evidence type="ECO:0000259" key="2">
    <source>
        <dbReference type="SMART" id="SM00849"/>
    </source>
</evidence>
<reference evidence="3 4" key="1">
    <citation type="journal article" date="2019" name="Nat. Microbiol.">
        <title>Mediterranean grassland soil C-N compound turnover is dependent on rainfall and depth, and is mediated by genomically divergent microorganisms.</title>
        <authorList>
            <person name="Diamond S."/>
            <person name="Andeer P.F."/>
            <person name="Li Z."/>
            <person name="Crits-Christoph A."/>
            <person name="Burstein D."/>
            <person name="Anantharaman K."/>
            <person name="Lane K.R."/>
            <person name="Thomas B.C."/>
            <person name="Pan C."/>
            <person name="Northen T.R."/>
            <person name="Banfield J.F."/>
        </authorList>
    </citation>
    <scope>NUCLEOTIDE SEQUENCE [LARGE SCALE GENOMIC DNA]</scope>
    <source>
        <strain evidence="3">NP_5</strain>
    </source>
</reference>
<feature type="domain" description="Metallo-beta-lactamase" evidence="2">
    <location>
        <begin position="12"/>
        <end position="179"/>
    </location>
</feature>
<dbReference type="Gene3D" id="3.60.15.10">
    <property type="entry name" value="Ribonuclease Z/Hydroxyacylglutathione hydrolase-like"/>
    <property type="match status" value="1"/>
</dbReference>
<dbReference type="InterPro" id="IPR036866">
    <property type="entry name" value="RibonucZ/Hydroxyglut_hydro"/>
</dbReference>
<accession>A0A537M1P4</accession>
<dbReference type="SMART" id="SM00849">
    <property type="entry name" value="Lactamase_B"/>
    <property type="match status" value="1"/>
</dbReference>
<dbReference type="Proteomes" id="UP000320393">
    <property type="component" value="Unassembled WGS sequence"/>
</dbReference>
<dbReference type="CDD" id="cd07724">
    <property type="entry name" value="POD-like_MBL-fold"/>
    <property type="match status" value="1"/>
</dbReference>
<comment type="caution">
    <text evidence="3">The sequence shown here is derived from an EMBL/GenBank/DDBJ whole genome shotgun (WGS) entry which is preliminary data.</text>
</comment>
<dbReference type="InterPro" id="IPR001279">
    <property type="entry name" value="Metallo-B-lactamas"/>
</dbReference>
<dbReference type="SUPFAM" id="SSF56281">
    <property type="entry name" value="Metallo-hydrolase/oxidoreductase"/>
    <property type="match status" value="1"/>
</dbReference>
<evidence type="ECO:0000313" key="4">
    <source>
        <dbReference type="Proteomes" id="UP000320393"/>
    </source>
</evidence>
<dbReference type="InterPro" id="IPR044528">
    <property type="entry name" value="POD-like_MBL-fold"/>
</dbReference>
<dbReference type="GO" id="GO:0050313">
    <property type="term" value="F:sulfur dioxygenase activity"/>
    <property type="evidence" value="ECO:0007669"/>
    <property type="project" value="InterPro"/>
</dbReference>
<dbReference type="AlphaFoldDB" id="A0A537M1P4"/>
<dbReference type="Pfam" id="PF00753">
    <property type="entry name" value="Lactamase_B"/>
    <property type="match status" value="1"/>
</dbReference>
<dbReference type="GO" id="GO:0006749">
    <property type="term" value="P:glutathione metabolic process"/>
    <property type="evidence" value="ECO:0007669"/>
    <property type="project" value="InterPro"/>
</dbReference>
<dbReference type="GO" id="GO:0070813">
    <property type="term" value="P:hydrogen sulfide metabolic process"/>
    <property type="evidence" value="ECO:0007669"/>
    <property type="project" value="TreeGrafter"/>
</dbReference>
<keyword evidence="3" id="KW-0378">Hydrolase</keyword>
<dbReference type="InterPro" id="IPR051682">
    <property type="entry name" value="Mito_Persulfide_Diox"/>
</dbReference>
<protein>
    <submittedName>
        <fullName evidence="3">MBL fold metallo-hydrolase</fullName>
    </submittedName>
</protein>
<proteinExistence type="predicted"/>
<dbReference type="GO" id="GO:0046872">
    <property type="term" value="F:metal ion binding"/>
    <property type="evidence" value="ECO:0007669"/>
    <property type="project" value="UniProtKB-KW"/>
</dbReference>
<organism evidence="3 4">
    <name type="scientific">Candidatus Segetimicrobium genomatis</name>
    <dbReference type="NCBI Taxonomy" id="2569760"/>
    <lineage>
        <taxon>Bacteria</taxon>
        <taxon>Bacillati</taxon>
        <taxon>Candidatus Sysuimicrobiota</taxon>
        <taxon>Candidatus Sysuimicrobiia</taxon>
        <taxon>Candidatus Sysuimicrobiales</taxon>
        <taxon>Candidatus Segetimicrobiaceae</taxon>
        <taxon>Candidatus Segetimicrobium</taxon>
    </lineage>
</organism>